<evidence type="ECO:0000313" key="7">
    <source>
        <dbReference type="Proteomes" id="UP000218209"/>
    </source>
</evidence>
<dbReference type="OrthoDB" id="6330879at2759"/>
<gene>
    <name evidence="6" type="ORF">BU14_0348s0008</name>
</gene>
<feature type="region of interest" description="Disordered" evidence="4">
    <location>
        <begin position="153"/>
        <end position="214"/>
    </location>
</feature>
<feature type="region of interest" description="Disordered" evidence="4">
    <location>
        <begin position="1"/>
        <end position="20"/>
    </location>
</feature>
<evidence type="ECO:0000256" key="4">
    <source>
        <dbReference type="SAM" id="MobiDB-lite"/>
    </source>
</evidence>
<keyword evidence="2" id="KW-0223">Dioxygenase</keyword>
<feature type="compositionally biased region" description="Basic residues" evidence="4">
    <location>
        <begin position="159"/>
        <end position="182"/>
    </location>
</feature>
<keyword evidence="7" id="KW-1185">Reference proteome</keyword>
<feature type="domain" description="Lipoxygenase" evidence="5">
    <location>
        <begin position="435"/>
        <end position="777"/>
    </location>
</feature>
<feature type="compositionally biased region" description="Pro residues" evidence="4">
    <location>
        <begin position="78"/>
        <end position="105"/>
    </location>
</feature>
<feature type="region of interest" description="Disordered" evidence="4">
    <location>
        <begin position="374"/>
        <end position="443"/>
    </location>
</feature>
<protein>
    <recommendedName>
        <fullName evidence="5">Lipoxygenase domain-containing protein</fullName>
    </recommendedName>
</protein>
<evidence type="ECO:0000256" key="2">
    <source>
        <dbReference type="ARBA" id="ARBA00022964"/>
    </source>
</evidence>
<dbReference type="AlphaFoldDB" id="A0A1X6NXT4"/>
<dbReference type="GO" id="GO:0016702">
    <property type="term" value="F:oxidoreductase activity, acting on single donors with incorporation of molecular oxygen, incorporation of two atoms of oxygen"/>
    <property type="evidence" value="ECO:0007669"/>
    <property type="project" value="InterPro"/>
</dbReference>
<dbReference type="Pfam" id="PF00305">
    <property type="entry name" value="Lipoxygenase"/>
    <property type="match status" value="1"/>
</dbReference>
<dbReference type="PRINTS" id="PR00087">
    <property type="entry name" value="LIPOXYGENASE"/>
</dbReference>
<feature type="region of interest" description="Disordered" evidence="4">
    <location>
        <begin position="657"/>
        <end position="681"/>
    </location>
</feature>
<evidence type="ECO:0000256" key="3">
    <source>
        <dbReference type="ARBA" id="ARBA00023002"/>
    </source>
</evidence>
<feature type="compositionally biased region" description="Gly residues" evidence="4">
    <location>
        <begin position="192"/>
        <end position="205"/>
    </location>
</feature>
<dbReference type="InterPro" id="IPR020834">
    <property type="entry name" value="LipOase_CS"/>
</dbReference>
<dbReference type="InterPro" id="IPR000907">
    <property type="entry name" value="LipOase"/>
</dbReference>
<dbReference type="PANTHER" id="PTHR11771">
    <property type="entry name" value="LIPOXYGENASE"/>
    <property type="match status" value="1"/>
</dbReference>
<dbReference type="InterPro" id="IPR013819">
    <property type="entry name" value="LipOase_C"/>
</dbReference>
<sequence length="777" mass="78834">MPPAPRPRGGWRRGWGGRSRAAAGRLYRQTRRRLPPVWSVCPVCLPSTRASVRRRRPPLPRPLPRPAPAGAGKRVSPPLCPPPLQPAGSPTTPPPPPPRPSPCGRPPARRGPCRPSPPPHPPRRGARGGARRRRRRLCADAVGDAPRLGVCAAAAARGTPRRRVARRRRDRRRAARRQRRGRVPPPRPPLRGRGGGGGGGGGGGLAPPPRSGPAAAAAGALAAVARLASRLRSWGDPEAAVAAAARRVDAALQVGTVGVDRGAAAVPASPADVDGGVVKASAAGGGGDGAVPPGPYAAYRELFVTEPLPPLADAPVDDGTWARLRVAGVHPYALRAAGGEDVRAAAAAAGGGGAVSPTPTCGRWRAAPPTALRRPWTTTASGQGVFGAAAGGGGRPPAAGGHPRRAADGGGAPPSTGRRGDGGGGARRGARAAAPPPSVVTPADGASWAVAKAALTAADGTDHQLTWHVGRTHVLLNALAYTAHRSLAASHPVLRLVAPHFAGTLSIANLAEAVLLPAEGAVDALLPGPVGAMHAAAVDALRGWSLWAAAVPDELAARGVTDGRLAYPYREDAGRVWAALHAFVEVVVAACPRGGGGGGGGGTGRRRRRRRTARRARHCDAGGADAPPDGHCLYGVGAARGAQLSPKAPRLVHAGGAAGARRPRPAAGGCRRHPPPSGAAPGAAAAAVAAALPPPLTAARQLFVFNLLGSVVVSRLGDYPWVPWRGGWFRHGGVAAAAGRLRSRLDEIDADVRAREAGEALPYLFLAPSNIPMSADI</sequence>
<feature type="region of interest" description="Disordered" evidence="4">
    <location>
        <begin position="595"/>
        <end position="622"/>
    </location>
</feature>
<evidence type="ECO:0000256" key="1">
    <source>
        <dbReference type="ARBA" id="ARBA00022723"/>
    </source>
</evidence>
<dbReference type="GO" id="GO:0034440">
    <property type="term" value="P:lipid oxidation"/>
    <property type="evidence" value="ECO:0007669"/>
    <property type="project" value="InterPro"/>
</dbReference>
<dbReference type="SUPFAM" id="SSF48484">
    <property type="entry name" value="Lipoxigenase"/>
    <property type="match status" value="2"/>
</dbReference>
<dbReference type="EMBL" id="KV918997">
    <property type="protein sequence ID" value="OSX73431.1"/>
    <property type="molecule type" value="Genomic_DNA"/>
</dbReference>
<dbReference type="Gene3D" id="1.20.245.10">
    <property type="entry name" value="Lipoxygenase-1, Domain 5"/>
    <property type="match status" value="2"/>
</dbReference>
<accession>A0A1X6NXT4</accession>
<reference evidence="6 7" key="1">
    <citation type="submission" date="2017-03" db="EMBL/GenBank/DDBJ databases">
        <title>WGS assembly of Porphyra umbilicalis.</title>
        <authorList>
            <person name="Brawley S.H."/>
            <person name="Blouin N.A."/>
            <person name="Ficko-Blean E."/>
            <person name="Wheeler G.L."/>
            <person name="Lohr M."/>
            <person name="Goodson H.V."/>
            <person name="Jenkins J.W."/>
            <person name="Blaby-Haas C.E."/>
            <person name="Helliwell K.E."/>
            <person name="Chan C."/>
            <person name="Marriage T."/>
            <person name="Bhattacharya D."/>
            <person name="Klein A.S."/>
            <person name="Badis Y."/>
            <person name="Brodie J."/>
            <person name="Cao Y."/>
            <person name="Collen J."/>
            <person name="Dittami S.M."/>
            <person name="Gachon C.M."/>
            <person name="Green B.R."/>
            <person name="Karpowicz S."/>
            <person name="Kim J.W."/>
            <person name="Kudahl U."/>
            <person name="Lin S."/>
            <person name="Michel G."/>
            <person name="Mittag M."/>
            <person name="Olson B.J."/>
            <person name="Pangilinan J."/>
            <person name="Peng Y."/>
            <person name="Qiu H."/>
            <person name="Shu S."/>
            <person name="Singer J.T."/>
            <person name="Smith A.G."/>
            <person name="Sprecher B.N."/>
            <person name="Wagner V."/>
            <person name="Wang W."/>
            <person name="Wang Z.-Y."/>
            <person name="Yan J."/>
            <person name="Yarish C."/>
            <person name="Zoeuner-Riek S."/>
            <person name="Zhuang Y."/>
            <person name="Zou Y."/>
            <person name="Lindquist E.A."/>
            <person name="Grimwood J."/>
            <person name="Barry K."/>
            <person name="Rokhsar D.S."/>
            <person name="Schmutz J."/>
            <person name="Stiller J.W."/>
            <person name="Grossman A.R."/>
            <person name="Prochnik S.E."/>
        </authorList>
    </citation>
    <scope>NUCLEOTIDE SEQUENCE [LARGE SCALE GENOMIC DNA]</scope>
    <source>
        <strain evidence="6">4086291</strain>
    </source>
</reference>
<dbReference type="InterPro" id="IPR036226">
    <property type="entry name" value="LipOase_C_sf"/>
</dbReference>
<keyword evidence="1" id="KW-0479">Metal-binding</keyword>
<feature type="compositionally biased region" description="Basic residues" evidence="4">
    <location>
        <begin position="121"/>
        <end position="135"/>
    </location>
</feature>
<feature type="region of interest" description="Disordered" evidence="4">
    <location>
        <begin position="50"/>
        <end position="135"/>
    </location>
</feature>
<dbReference type="GO" id="GO:0046872">
    <property type="term" value="F:metal ion binding"/>
    <property type="evidence" value="ECO:0007669"/>
    <property type="project" value="UniProtKB-KW"/>
</dbReference>
<organism evidence="6 7">
    <name type="scientific">Porphyra umbilicalis</name>
    <name type="common">Purple laver</name>
    <name type="synonym">Red alga</name>
    <dbReference type="NCBI Taxonomy" id="2786"/>
    <lineage>
        <taxon>Eukaryota</taxon>
        <taxon>Rhodophyta</taxon>
        <taxon>Bangiophyceae</taxon>
        <taxon>Bangiales</taxon>
        <taxon>Bangiaceae</taxon>
        <taxon>Porphyra</taxon>
    </lineage>
</organism>
<name>A0A1X6NXT4_PORUM</name>
<evidence type="ECO:0000313" key="6">
    <source>
        <dbReference type="EMBL" id="OSX73431.1"/>
    </source>
</evidence>
<dbReference type="Proteomes" id="UP000218209">
    <property type="component" value="Unassembled WGS sequence"/>
</dbReference>
<proteinExistence type="predicted"/>
<keyword evidence="3" id="KW-0560">Oxidoreductase</keyword>
<dbReference type="PROSITE" id="PS51393">
    <property type="entry name" value="LIPOXYGENASE_3"/>
    <property type="match status" value="1"/>
</dbReference>
<evidence type="ECO:0000259" key="5">
    <source>
        <dbReference type="PROSITE" id="PS51393"/>
    </source>
</evidence>
<dbReference type="PROSITE" id="PS00081">
    <property type="entry name" value="LIPOXYGENASE_2"/>
    <property type="match status" value="1"/>
</dbReference>
<feature type="compositionally biased region" description="Basic residues" evidence="4">
    <location>
        <begin position="604"/>
        <end position="617"/>
    </location>
</feature>